<reference evidence="3" key="2">
    <citation type="submission" date="2019-09" db="UniProtKB">
        <authorList>
            <consortium name="WormBaseParasite"/>
        </authorList>
    </citation>
    <scope>IDENTIFICATION</scope>
</reference>
<sequence length="134" mass="15573">MIKVRFIEKEKDVNLPADLVKEIRGVLKQRGIETVEEWTRYVRKKEMDGELLAEICDMMNKTCSSWRRTLRSCRRQRGKTMVLARAKDKGYDIDSLKFLDKSKLTSVHDASSNRMDFLGTVYLDVELEGGEPVQ</sequence>
<keyword evidence="2" id="KW-1185">Reference proteome</keyword>
<reference evidence="1 2" key="1">
    <citation type="submission" date="2018-11" db="EMBL/GenBank/DDBJ databases">
        <authorList>
            <consortium name="Pathogen Informatics"/>
        </authorList>
    </citation>
    <scope>NUCLEOTIDE SEQUENCE [LARGE SCALE GENOMIC DNA]</scope>
</reference>
<accession>A0A3P7ZXJ5</accession>
<name>A0A183G455_HELPZ</name>
<protein>
    <submittedName>
        <fullName evidence="3">RHH_1 domain-containing protein</fullName>
    </submittedName>
</protein>
<dbReference type="EMBL" id="UZAH01029315">
    <property type="protein sequence ID" value="VDP05402.1"/>
    <property type="molecule type" value="Genomic_DNA"/>
</dbReference>
<evidence type="ECO:0000313" key="3">
    <source>
        <dbReference type="WBParaSite" id="HPBE_0001626201-mRNA-1"/>
    </source>
</evidence>
<dbReference type="AlphaFoldDB" id="A0A183G455"/>
<proteinExistence type="predicted"/>
<accession>A0A183G455</accession>
<dbReference type="Proteomes" id="UP000050761">
    <property type="component" value="Unassembled WGS sequence"/>
</dbReference>
<gene>
    <name evidence="1" type="ORF">HPBE_LOCUS16261</name>
</gene>
<dbReference type="WBParaSite" id="HPBE_0001626201-mRNA-1">
    <property type="protein sequence ID" value="HPBE_0001626201-mRNA-1"/>
    <property type="gene ID" value="HPBE_0001626201"/>
</dbReference>
<evidence type="ECO:0000313" key="1">
    <source>
        <dbReference type="EMBL" id="VDP05402.1"/>
    </source>
</evidence>
<organism evidence="2 3">
    <name type="scientific">Heligmosomoides polygyrus</name>
    <name type="common">Parasitic roundworm</name>
    <dbReference type="NCBI Taxonomy" id="6339"/>
    <lineage>
        <taxon>Eukaryota</taxon>
        <taxon>Metazoa</taxon>
        <taxon>Ecdysozoa</taxon>
        <taxon>Nematoda</taxon>
        <taxon>Chromadorea</taxon>
        <taxon>Rhabditida</taxon>
        <taxon>Rhabditina</taxon>
        <taxon>Rhabditomorpha</taxon>
        <taxon>Strongyloidea</taxon>
        <taxon>Heligmosomidae</taxon>
        <taxon>Heligmosomoides</taxon>
    </lineage>
</organism>
<evidence type="ECO:0000313" key="2">
    <source>
        <dbReference type="Proteomes" id="UP000050761"/>
    </source>
</evidence>